<evidence type="ECO:0000256" key="3">
    <source>
        <dbReference type="ARBA" id="ARBA00022840"/>
    </source>
</evidence>
<organism evidence="6 7">
    <name type="scientific">Rhodanobacter denitrificans</name>
    <dbReference type="NCBI Taxonomy" id="666685"/>
    <lineage>
        <taxon>Bacteria</taxon>
        <taxon>Pseudomonadati</taxon>
        <taxon>Pseudomonadota</taxon>
        <taxon>Gammaproteobacteria</taxon>
        <taxon>Lysobacterales</taxon>
        <taxon>Rhodanobacteraceae</taxon>
        <taxon>Rhodanobacter</taxon>
    </lineage>
</organism>
<dbReference type="AlphaFoldDB" id="A0A2W5KIA4"/>
<sequence>MTASDSSYTFGIEEELFLVDPVSRCAVTRMPKRFLSDCRRELGERIGRELLQSQIEIVSPVFSDAAEAAATMTDLRRRLAGVAGRHGLRVLAAGTQPLTAWRSQAVSPKERYARLLDDYQILGLRNLVCGLHVHVGVPESVDRVRVMNRLLPWLPVFLALSASSPFWSRQSTGLHSYRQAAYDEWPRTGIPDAFEDQADYDAFADLLERSGAIESRQSLWWAIRPSHRFPTLELRIADSCTRLDDALALATLYRCLVHAHVENPALGHAAGSAAALRRLADENRWRAKRHGVAADFIDHDGRRRDIAALLEEAEPWLRRSAEALGIDDALGPIRTILLRGSSADRQLAIYRDARDAGAGRIEALHAVVDWLIAASLPGLSPTGHPDDDSDGPRHTAPAIPAAP</sequence>
<comment type="similarity">
    <text evidence="4">Belongs to the glutamate--cysteine ligase type 2 family. YbdK subfamily.</text>
</comment>
<dbReference type="GO" id="GO:0005524">
    <property type="term" value="F:ATP binding"/>
    <property type="evidence" value="ECO:0007669"/>
    <property type="project" value="UniProtKB-KW"/>
</dbReference>
<keyword evidence="1 4" id="KW-0436">Ligase</keyword>
<dbReference type="HAMAP" id="MF_01609">
    <property type="entry name" value="Glu_cys_ligase_2"/>
    <property type="match status" value="1"/>
</dbReference>
<protein>
    <recommendedName>
        <fullName evidence="4">Putative glutamate--cysteine ligase 2</fullName>
        <ecNumber evidence="4">6.3.2.2</ecNumber>
    </recommendedName>
    <alternativeName>
        <fullName evidence="4">Gamma-glutamylcysteine synthetase 2</fullName>
        <shortName evidence="4">GCS 2</shortName>
        <shortName evidence="4">Gamma-GCS 2</shortName>
    </alternativeName>
</protein>
<proteinExistence type="inferred from homology"/>
<keyword evidence="2 4" id="KW-0547">Nucleotide-binding</keyword>
<evidence type="ECO:0000313" key="7">
    <source>
        <dbReference type="Proteomes" id="UP000249046"/>
    </source>
</evidence>
<dbReference type="GO" id="GO:0004357">
    <property type="term" value="F:glutamate-cysteine ligase activity"/>
    <property type="evidence" value="ECO:0007669"/>
    <property type="project" value="UniProtKB-EC"/>
</dbReference>
<dbReference type="InterPro" id="IPR050141">
    <property type="entry name" value="GCL_type2/YbdK_subfam"/>
</dbReference>
<evidence type="ECO:0000313" key="6">
    <source>
        <dbReference type="EMBL" id="PZQ16652.1"/>
    </source>
</evidence>
<dbReference type="PANTHER" id="PTHR36510:SF1">
    <property type="entry name" value="GLUTAMATE--CYSTEINE LIGASE 2-RELATED"/>
    <property type="match status" value="1"/>
</dbReference>
<comment type="caution">
    <text evidence="6">The sequence shown here is derived from an EMBL/GenBank/DDBJ whole genome shotgun (WGS) entry which is preliminary data.</text>
</comment>
<dbReference type="SUPFAM" id="SSF55931">
    <property type="entry name" value="Glutamine synthetase/guanido kinase"/>
    <property type="match status" value="1"/>
</dbReference>
<comment type="catalytic activity">
    <reaction evidence="4">
        <text>L-cysteine + L-glutamate + ATP = gamma-L-glutamyl-L-cysteine + ADP + phosphate + H(+)</text>
        <dbReference type="Rhea" id="RHEA:13285"/>
        <dbReference type="ChEBI" id="CHEBI:15378"/>
        <dbReference type="ChEBI" id="CHEBI:29985"/>
        <dbReference type="ChEBI" id="CHEBI:30616"/>
        <dbReference type="ChEBI" id="CHEBI:35235"/>
        <dbReference type="ChEBI" id="CHEBI:43474"/>
        <dbReference type="ChEBI" id="CHEBI:58173"/>
        <dbReference type="ChEBI" id="CHEBI:456216"/>
        <dbReference type="EC" id="6.3.2.2"/>
    </reaction>
</comment>
<evidence type="ECO:0000256" key="2">
    <source>
        <dbReference type="ARBA" id="ARBA00022741"/>
    </source>
</evidence>
<reference evidence="6 7" key="1">
    <citation type="submission" date="2017-08" db="EMBL/GenBank/DDBJ databases">
        <title>Infants hospitalized years apart are colonized by the same room-sourced microbial strains.</title>
        <authorList>
            <person name="Brooks B."/>
            <person name="Olm M.R."/>
            <person name="Firek B.A."/>
            <person name="Baker R."/>
            <person name="Thomas B.C."/>
            <person name="Morowitz M.J."/>
            <person name="Banfield J.F."/>
        </authorList>
    </citation>
    <scope>NUCLEOTIDE SEQUENCE [LARGE SCALE GENOMIC DNA]</scope>
    <source>
        <strain evidence="6">S2_005_003_R2_42</strain>
    </source>
</reference>
<dbReference type="InterPro" id="IPR014746">
    <property type="entry name" value="Gln_synth/guanido_kin_cat_dom"/>
</dbReference>
<comment type="function">
    <text evidence="4">ATP-dependent carboxylate-amine ligase which exhibits weak glutamate--cysteine ligase activity.</text>
</comment>
<dbReference type="GO" id="GO:0042398">
    <property type="term" value="P:modified amino acid biosynthetic process"/>
    <property type="evidence" value="ECO:0007669"/>
    <property type="project" value="InterPro"/>
</dbReference>
<dbReference type="PANTHER" id="PTHR36510">
    <property type="entry name" value="GLUTAMATE--CYSTEINE LIGASE 2-RELATED"/>
    <property type="match status" value="1"/>
</dbReference>
<dbReference type="Pfam" id="PF04107">
    <property type="entry name" value="GCS2"/>
    <property type="match status" value="1"/>
</dbReference>
<dbReference type="EC" id="6.3.2.2" evidence="4"/>
<dbReference type="InterPro" id="IPR011793">
    <property type="entry name" value="YbdK"/>
</dbReference>
<feature type="compositionally biased region" description="Basic and acidic residues" evidence="5">
    <location>
        <begin position="384"/>
        <end position="393"/>
    </location>
</feature>
<dbReference type="NCBIfam" id="TIGR02050">
    <property type="entry name" value="gshA_cyan_rel"/>
    <property type="match status" value="1"/>
</dbReference>
<evidence type="ECO:0000256" key="5">
    <source>
        <dbReference type="SAM" id="MobiDB-lite"/>
    </source>
</evidence>
<dbReference type="InterPro" id="IPR006336">
    <property type="entry name" value="GCS2"/>
</dbReference>
<gene>
    <name evidence="6" type="ORF">DI564_08165</name>
</gene>
<dbReference type="Proteomes" id="UP000249046">
    <property type="component" value="Unassembled WGS sequence"/>
</dbReference>
<keyword evidence="3 4" id="KW-0067">ATP-binding</keyword>
<evidence type="ECO:0000256" key="1">
    <source>
        <dbReference type="ARBA" id="ARBA00022598"/>
    </source>
</evidence>
<dbReference type="EMBL" id="QFPO01000005">
    <property type="protein sequence ID" value="PZQ16652.1"/>
    <property type="molecule type" value="Genomic_DNA"/>
</dbReference>
<dbReference type="NCBIfam" id="NF010039">
    <property type="entry name" value="PRK13515.1"/>
    <property type="match status" value="1"/>
</dbReference>
<evidence type="ECO:0000256" key="4">
    <source>
        <dbReference type="HAMAP-Rule" id="MF_01609"/>
    </source>
</evidence>
<name>A0A2W5KIA4_9GAMM</name>
<dbReference type="Gene3D" id="3.30.590.20">
    <property type="match status" value="1"/>
</dbReference>
<feature type="region of interest" description="Disordered" evidence="5">
    <location>
        <begin position="381"/>
        <end position="403"/>
    </location>
</feature>
<accession>A0A2W5KIA4</accession>